<protein>
    <submittedName>
        <fullName evidence="3">DUF3105 domain-containing protein</fullName>
    </submittedName>
</protein>
<keyword evidence="2" id="KW-0812">Transmembrane</keyword>
<gene>
    <name evidence="3" type="ORF">E9934_03280</name>
</gene>
<keyword evidence="2" id="KW-0472">Membrane</keyword>
<sequence length="255" mass="26569">MTQPPFPPPGFPPPPGPPPPPPFGSPGFAPSPPPRRRANPLVVVLAVLVALIVVGAAVLVPLILTRGDDDEPSRTDSSRGTGETDGGDESGGTDTGDLEAVAEYDDLATDHLDPGEDHDYSQSPPVGGEHAPVWLECGVYDEELPEVNVVHDLEHGTVWITYREDLVDDAGIDQLGDQLPDNGILSPYAGQDAPVVITVWGRQLALDGPDDSRIPLFIEEYGAGDTAPEPFASCHGGLTLEDLGDLAPSGGGVSA</sequence>
<proteinExistence type="predicted"/>
<feature type="region of interest" description="Disordered" evidence="1">
    <location>
        <begin position="66"/>
        <end position="97"/>
    </location>
</feature>
<evidence type="ECO:0000313" key="4">
    <source>
        <dbReference type="Proteomes" id="UP000307087"/>
    </source>
</evidence>
<evidence type="ECO:0000256" key="1">
    <source>
        <dbReference type="SAM" id="MobiDB-lite"/>
    </source>
</evidence>
<keyword evidence="2" id="KW-1133">Transmembrane helix</keyword>
<reference evidence="3 4" key="1">
    <citation type="journal article" date="2009" name="Int. J. Syst. Evol. Microbiol.">
        <title>Nocardioides caeni sp. nov., isolated from wastewater.</title>
        <authorList>
            <person name="Yoon J.H."/>
            <person name="Kang S.J."/>
            <person name="Park S."/>
            <person name="Kim W."/>
            <person name="Oh T.K."/>
        </authorList>
    </citation>
    <scope>NUCLEOTIDE SEQUENCE [LARGE SCALE GENOMIC DNA]</scope>
    <source>
        <strain evidence="3 4">DSM 23134</strain>
    </source>
</reference>
<dbReference type="Proteomes" id="UP000307087">
    <property type="component" value="Unassembled WGS sequence"/>
</dbReference>
<accession>A0A4S8NNY5</accession>
<dbReference type="Pfam" id="PF11303">
    <property type="entry name" value="DUF3105"/>
    <property type="match status" value="1"/>
</dbReference>
<dbReference type="InterPro" id="IPR021454">
    <property type="entry name" value="DUF3105"/>
</dbReference>
<dbReference type="RefSeq" id="WP_136561356.1">
    <property type="nucleotide sequence ID" value="NZ_BAABLS010000002.1"/>
</dbReference>
<dbReference type="AlphaFoldDB" id="A0A4S8NNY5"/>
<feature type="compositionally biased region" description="Pro residues" evidence="1">
    <location>
        <begin position="1"/>
        <end position="33"/>
    </location>
</feature>
<feature type="region of interest" description="Disordered" evidence="1">
    <location>
        <begin position="1"/>
        <end position="34"/>
    </location>
</feature>
<keyword evidence="4" id="KW-1185">Reference proteome</keyword>
<comment type="caution">
    <text evidence="3">The sequence shown here is derived from an EMBL/GenBank/DDBJ whole genome shotgun (WGS) entry which is preliminary data.</text>
</comment>
<name>A0A4S8NNY5_9ACTN</name>
<dbReference type="OrthoDB" id="164831at2"/>
<organism evidence="3 4">
    <name type="scientific">Nocardioides caeni</name>
    <dbReference type="NCBI Taxonomy" id="574700"/>
    <lineage>
        <taxon>Bacteria</taxon>
        <taxon>Bacillati</taxon>
        <taxon>Actinomycetota</taxon>
        <taxon>Actinomycetes</taxon>
        <taxon>Propionibacteriales</taxon>
        <taxon>Nocardioidaceae</taxon>
        <taxon>Nocardioides</taxon>
    </lineage>
</organism>
<evidence type="ECO:0000256" key="2">
    <source>
        <dbReference type="SAM" id="Phobius"/>
    </source>
</evidence>
<feature type="transmembrane region" description="Helical" evidence="2">
    <location>
        <begin position="41"/>
        <end position="64"/>
    </location>
</feature>
<dbReference type="EMBL" id="STGW01000001">
    <property type="protein sequence ID" value="THV18643.1"/>
    <property type="molecule type" value="Genomic_DNA"/>
</dbReference>
<evidence type="ECO:0000313" key="3">
    <source>
        <dbReference type="EMBL" id="THV18643.1"/>
    </source>
</evidence>